<evidence type="ECO:0000256" key="1">
    <source>
        <dbReference type="ARBA" id="ARBA00004236"/>
    </source>
</evidence>
<dbReference type="RefSeq" id="WP_194370070.1">
    <property type="nucleotide sequence ID" value="NZ_CP063767.1"/>
</dbReference>
<evidence type="ECO:0000256" key="2">
    <source>
        <dbReference type="ARBA" id="ARBA00008725"/>
    </source>
</evidence>
<keyword evidence="6" id="KW-0472">Membrane</keyword>
<dbReference type="SUPFAM" id="SSF53850">
    <property type="entry name" value="Periplasmic binding protein-like II"/>
    <property type="match status" value="1"/>
</dbReference>
<dbReference type="InterPro" id="IPR011862">
    <property type="entry name" value="Phos-bd"/>
</dbReference>
<organism evidence="8 9">
    <name type="scientific">Thermophilibacter immobilis</name>
    <dbReference type="NCBI Taxonomy" id="2779519"/>
    <lineage>
        <taxon>Bacteria</taxon>
        <taxon>Bacillati</taxon>
        <taxon>Actinomycetota</taxon>
        <taxon>Coriobacteriia</taxon>
        <taxon>Coriobacteriales</taxon>
        <taxon>Atopobiaceae</taxon>
        <taxon>Thermophilibacter</taxon>
    </lineage>
</organism>
<dbReference type="PANTHER" id="PTHR30570:SF4">
    <property type="entry name" value="PHOSPHATE-BINDING PROTEIN PSTS 1"/>
    <property type="match status" value="1"/>
</dbReference>
<dbReference type="InterPro" id="IPR019546">
    <property type="entry name" value="TAT_signal_bac_arc"/>
</dbReference>
<evidence type="ECO:0000256" key="3">
    <source>
        <dbReference type="ARBA" id="ARBA00022448"/>
    </source>
</evidence>
<dbReference type="GO" id="GO:0005886">
    <property type="term" value="C:plasma membrane"/>
    <property type="evidence" value="ECO:0007669"/>
    <property type="project" value="UniProtKB-SubCell"/>
</dbReference>
<dbReference type="NCBIfam" id="TIGR01409">
    <property type="entry name" value="TAT_signal_seq"/>
    <property type="match status" value="1"/>
</dbReference>
<dbReference type="AlphaFoldDB" id="A0A7S7RU38"/>
<evidence type="ECO:0000259" key="7">
    <source>
        <dbReference type="Pfam" id="PF12849"/>
    </source>
</evidence>
<proteinExistence type="inferred from homology"/>
<dbReference type="PROSITE" id="PS51318">
    <property type="entry name" value="TAT"/>
    <property type="match status" value="1"/>
</dbReference>
<keyword evidence="4" id="KW-1003">Cell membrane</keyword>
<dbReference type="KEGG" id="tio:INP52_06300"/>
<evidence type="ECO:0000256" key="6">
    <source>
        <dbReference type="ARBA" id="ARBA00023136"/>
    </source>
</evidence>
<dbReference type="EMBL" id="CP063767">
    <property type="protein sequence ID" value="QOY60032.1"/>
    <property type="molecule type" value="Genomic_DNA"/>
</dbReference>
<protein>
    <submittedName>
        <fullName evidence="8">Phosphate ABC transporter substrate-binding protein</fullName>
    </submittedName>
</protein>
<keyword evidence="3" id="KW-0813">Transport</keyword>
<dbReference type="PANTHER" id="PTHR30570">
    <property type="entry name" value="PERIPLASMIC PHOSPHATE BINDING COMPONENT OF PHOSPHATE ABC TRANSPORTER"/>
    <property type="match status" value="1"/>
</dbReference>
<dbReference type="NCBIfam" id="TIGR02136">
    <property type="entry name" value="ptsS_2"/>
    <property type="match status" value="1"/>
</dbReference>
<dbReference type="Proteomes" id="UP000593735">
    <property type="component" value="Chromosome"/>
</dbReference>
<dbReference type="InterPro" id="IPR024370">
    <property type="entry name" value="PBP_domain"/>
</dbReference>
<accession>A0A7S7RU38</accession>
<dbReference type="Gene3D" id="3.40.190.10">
    <property type="entry name" value="Periplasmic binding protein-like II"/>
    <property type="match status" value="2"/>
</dbReference>
<dbReference type="InterPro" id="IPR050811">
    <property type="entry name" value="Phosphate_ABC_transporter"/>
</dbReference>
<dbReference type="CDD" id="cd13653">
    <property type="entry name" value="PBP2_phosphate_like_1"/>
    <property type="match status" value="1"/>
</dbReference>
<keyword evidence="5" id="KW-0732">Signal</keyword>
<comment type="subcellular location">
    <subcellularLocation>
        <location evidence="1">Cell membrane</location>
    </subcellularLocation>
</comment>
<evidence type="ECO:0000313" key="8">
    <source>
        <dbReference type="EMBL" id="QOY60032.1"/>
    </source>
</evidence>
<evidence type="ECO:0000256" key="4">
    <source>
        <dbReference type="ARBA" id="ARBA00022475"/>
    </source>
</evidence>
<evidence type="ECO:0000256" key="5">
    <source>
        <dbReference type="ARBA" id="ARBA00022729"/>
    </source>
</evidence>
<comment type="similarity">
    <text evidence="2">Belongs to the PstS family.</text>
</comment>
<dbReference type="Pfam" id="PF12849">
    <property type="entry name" value="PBP_like_2"/>
    <property type="match status" value="1"/>
</dbReference>
<dbReference type="GO" id="GO:0042301">
    <property type="term" value="F:phosphate ion binding"/>
    <property type="evidence" value="ECO:0007669"/>
    <property type="project" value="InterPro"/>
</dbReference>
<name>A0A7S7RU38_9ACTN</name>
<evidence type="ECO:0000313" key="9">
    <source>
        <dbReference type="Proteomes" id="UP000593735"/>
    </source>
</evidence>
<sequence>MLTFDSLSRRQFLGLLGSAAAVAGLGLAGCGSTSEEAPAADSGAASLTGSIVCSGATSFQPLVEAAANKFMDANPDVSISITGGGSGQGLSDIKDGTAQIGRSDVFAETKLEAADVEKLVDNQVAIVGMGPIVNSGVDVDDLTVDQLKGIFTGAITDWGEVGGTAGTIQVINRKAGSGTRATFEDAVLAGETVPDSFRPVAEEDSSGTVVAKVSQTQGAISYLAFSYYDESKFKALSVDGVAPTAANVESGDFKIWSYEHMYTSVDADDATKAFIEYMLSDEVQGSLVEDEGFIPLTGMEVQKDAEGKVSKK</sequence>
<reference evidence="8 9" key="1">
    <citation type="submission" date="2020-10" db="EMBL/GenBank/DDBJ databases">
        <title>Olsenella immobilis sp.nov., isolated from the mud in a fermentation cellar used for the production of Chinese strong-flavoured liquor.</title>
        <authorList>
            <person name="Lu L."/>
        </authorList>
    </citation>
    <scope>NUCLEOTIDE SEQUENCE [LARGE SCALE GENOMIC DNA]</scope>
    <source>
        <strain evidence="8 9">LZLJ-2</strain>
    </source>
</reference>
<dbReference type="InterPro" id="IPR006311">
    <property type="entry name" value="TAT_signal"/>
</dbReference>
<feature type="domain" description="PBP" evidence="7">
    <location>
        <begin position="44"/>
        <end position="282"/>
    </location>
</feature>
<gene>
    <name evidence="8" type="ORF">INP52_06300</name>
</gene>
<keyword evidence="9" id="KW-1185">Reference proteome</keyword>